<proteinExistence type="predicted"/>
<comment type="caution">
    <text evidence="1">The sequence shown here is derived from an EMBL/GenBank/DDBJ whole genome shotgun (WGS) entry which is preliminary data.</text>
</comment>
<name>A0ABQ9GSV1_9NEOP</name>
<reference evidence="1 2" key="1">
    <citation type="submission" date="2023-02" db="EMBL/GenBank/DDBJ databases">
        <title>LHISI_Scaffold_Assembly.</title>
        <authorList>
            <person name="Stuart O.P."/>
            <person name="Cleave R."/>
            <person name="Magrath M.J.L."/>
            <person name="Mikheyev A.S."/>
        </authorList>
    </citation>
    <scope>NUCLEOTIDE SEQUENCE [LARGE SCALE GENOMIC DNA]</scope>
    <source>
        <strain evidence="1">Daus_M_001</strain>
        <tissue evidence="1">Leg muscle</tissue>
    </source>
</reference>
<evidence type="ECO:0000313" key="1">
    <source>
        <dbReference type="EMBL" id="KAJ8875092.1"/>
    </source>
</evidence>
<accession>A0ABQ9GSV1</accession>
<sequence length="66" mass="7808">MHHDPVELNTIIIRYSIWVLVDANYTFLYEDVGCPGRISDGGVFKNTQLYRKLENRQLLYHNLRTP</sequence>
<evidence type="ECO:0000313" key="2">
    <source>
        <dbReference type="Proteomes" id="UP001159363"/>
    </source>
</evidence>
<dbReference type="EMBL" id="JARBHB010000009">
    <property type="protein sequence ID" value="KAJ8875092.1"/>
    <property type="molecule type" value="Genomic_DNA"/>
</dbReference>
<organism evidence="1 2">
    <name type="scientific">Dryococelus australis</name>
    <dbReference type="NCBI Taxonomy" id="614101"/>
    <lineage>
        <taxon>Eukaryota</taxon>
        <taxon>Metazoa</taxon>
        <taxon>Ecdysozoa</taxon>
        <taxon>Arthropoda</taxon>
        <taxon>Hexapoda</taxon>
        <taxon>Insecta</taxon>
        <taxon>Pterygota</taxon>
        <taxon>Neoptera</taxon>
        <taxon>Polyneoptera</taxon>
        <taxon>Phasmatodea</taxon>
        <taxon>Verophasmatodea</taxon>
        <taxon>Anareolatae</taxon>
        <taxon>Phasmatidae</taxon>
        <taxon>Eurycanthinae</taxon>
        <taxon>Dryococelus</taxon>
    </lineage>
</organism>
<dbReference type="Proteomes" id="UP001159363">
    <property type="component" value="Chromosome 8"/>
</dbReference>
<protein>
    <submittedName>
        <fullName evidence="1">Uncharacterized protein</fullName>
    </submittedName>
</protein>
<gene>
    <name evidence="1" type="ORF">PR048_022983</name>
</gene>
<keyword evidence="2" id="KW-1185">Reference proteome</keyword>